<protein>
    <submittedName>
        <fullName evidence="2">DUF4625 domain-containing protein</fullName>
    </submittedName>
</protein>
<proteinExistence type="predicted"/>
<evidence type="ECO:0000256" key="1">
    <source>
        <dbReference type="SAM" id="SignalP"/>
    </source>
</evidence>
<dbReference type="Pfam" id="PF15418">
    <property type="entry name" value="DUF4625"/>
    <property type="match status" value="2"/>
</dbReference>
<gene>
    <name evidence="2" type="ORF">JL102_20855</name>
</gene>
<organism evidence="2 3">
    <name type="scientific">Fulvivirga sediminis</name>
    <dbReference type="NCBI Taxonomy" id="2803949"/>
    <lineage>
        <taxon>Bacteria</taxon>
        <taxon>Pseudomonadati</taxon>
        <taxon>Bacteroidota</taxon>
        <taxon>Cytophagia</taxon>
        <taxon>Cytophagales</taxon>
        <taxon>Fulvivirgaceae</taxon>
        <taxon>Fulvivirga</taxon>
    </lineage>
</organism>
<comment type="caution">
    <text evidence="2">The sequence shown here is derived from an EMBL/GenBank/DDBJ whole genome shotgun (WGS) entry which is preliminary data.</text>
</comment>
<dbReference type="InterPro" id="IPR027829">
    <property type="entry name" value="DUF4625"/>
</dbReference>
<dbReference type="Proteomes" id="UP000659388">
    <property type="component" value="Unassembled WGS sequence"/>
</dbReference>
<keyword evidence="3" id="KW-1185">Reference proteome</keyword>
<feature type="signal peptide" evidence="1">
    <location>
        <begin position="1"/>
        <end position="27"/>
    </location>
</feature>
<dbReference type="PROSITE" id="PS51257">
    <property type="entry name" value="PROKAR_LIPOPROTEIN"/>
    <property type="match status" value="1"/>
</dbReference>
<evidence type="ECO:0000313" key="2">
    <source>
        <dbReference type="EMBL" id="MBL3658613.1"/>
    </source>
</evidence>
<name>A0A937K0R4_9BACT</name>
<reference evidence="2" key="1">
    <citation type="submission" date="2021-01" db="EMBL/GenBank/DDBJ databases">
        <title>Fulvivirga kasyanovii gen. nov., sp nov., a novel member of the phylum Bacteroidetes isolated from seawater in a mussel farm.</title>
        <authorList>
            <person name="Zhao L.-H."/>
            <person name="Wang Z.-J."/>
        </authorList>
    </citation>
    <scope>NUCLEOTIDE SEQUENCE</scope>
    <source>
        <strain evidence="2">2943</strain>
    </source>
</reference>
<accession>A0A937K0R4</accession>
<evidence type="ECO:0000313" key="3">
    <source>
        <dbReference type="Proteomes" id="UP000659388"/>
    </source>
</evidence>
<sequence length="271" mass="30305">MKNKQLLLRARLFLVALVCFSTFMACSDDDDDTPSLPAPTITDFEYGKGSSHSTGQVGYKGSNLHTEAKIVAEASVKSITLTIHGHDLKIADGEVEWDFEKVFTDEKYLVKNPTFHEHIAIPANIPSGEYHITLLVTDQAGKTTESEGHLEIMEGETDTEEISYSDISIDETVVRGKDLHTEFFIDAHHGIHHIIVNIHGHDLTVGEGEEEWHFEQEFEEGYHGETEVEFHEHIDVPATAPVGEYHATFIIEDEEGHKLEFESHIEVAAAS</sequence>
<dbReference type="EMBL" id="JAESIY010000014">
    <property type="protein sequence ID" value="MBL3658613.1"/>
    <property type="molecule type" value="Genomic_DNA"/>
</dbReference>
<dbReference type="RefSeq" id="WP_202246406.1">
    <property type="nucleotide sequence ID" value="NZ_JAESIY010000014.1"/>
</dbReference>
<dbReference type="AlphaFoldDB" id="A0A937K0R4"/>
<keyword evidence="1" id="KW-0732">Signal</keyword>
<feature type="chain" id="PRO_5036883849" evidence="1">
    <location>
        <begin position="28"/>
        <end position="271"/>
    </location>
</feature>